<organism evidence="1 2">
    <name type="scientific">Vaccinium darrowii</name>
    <dbReference type="NCBI Taxonomy" id="229202"/>
    <lineage>
        <taxon>Eukaryota</taxon>
        <taxon>Viridiplantae</taxon>
        <taxon>Streptophyta</taxon>
        <taxon>Embryophyta</taxon>
        <taxon>Tracheophyta</taxon>
        <taxon>Spermatophyta</taxon>
        <taxon>Magnoliopsida</taxon>
        <taxon>eudicotyledons</taxon>
        <taxon>Gunneridae</taxon>
        <taxon>Pentapetalae</taxon>
        <taxon>asterids</taxon>
        <taxon>Ericales</taxon>
        <taxon>Ericaceae</taxon>
        <taxon>Vaccinioideae</taxon>
        <taxon>Vaccinieae</taxon>
        <taxon>Vaccinium</taxon>
    </lineage>
</organism>
<keyword evidence="2" id="KW-1185">Reference proteome</keyword>
<reference evidence="1 2" key="1">
    <citation type="journal article" date="2021" name="Hortic Res">
        <title>High-quality reference genome and annotation aids understanding of berry development for evergreen blueberry (Vaccinium darrowii).</title>
        <authorList>
            <person name="Yu J."/>
            <person name="Hulse-Kemp A.M."/>
            <person name="Babiker E."/>
            <person name="Staton M."/>
        </authorList>
    </citation>
    <scope>NUCLEOTIDE SEQUENCE [LARGE SCALE GENOMIC DNA]</scope>
    <source>
        <strain evidence="2">cv. NJ 8807/NJ 8810</strain>
        <tissue evidence="1">Young leaf</tissue>
    </source>
</reference>
<dbReference type="Proteomes" id="UP000828048">
    <property type="component" value="Chromosome 7"/>
</dbReference>
<dbReference type="EMBL" id="CM037157">
    <property type="protein sequence ID" value="KAH7850065.1"/>
    <property type="molecule type" value="Genomic_DNA"/>
</dbReference>
<sequence length="717" mass="82195">MLDGILGRGFSSKCKSLIKPTRARIEVLWRREEAMQRFLKGTLAKLLSNGLDVNAYGRQLSSRIDRRTELNMLDGILGRGFSSKCKSLIKPTRARIEVLRRREEATQRFLKGNLAKLLSNGLDINAYGRTEEYIAGLNLLSCYDYIEQSCEFILKQLRVIQKQRECPEECRESVGSLMFAAARFSDMPELRDLRDTFKERYGSSLEHFVNHEFVEKLSLKPPTMEKKLQLLQNIASEFSLNWDSRGFEQRMNNPPALAQDQPKKYSVQGNDEKFKLPNSKEIVAKTDKRNEWWTEPTKDMHKVHNCKEESFLKRDDLGSQFLRREELTGDRDNPLTPKRDNHGIPYQARREFIAEKNDSLYGKEDNALRIVRPGHSPRGKRTEFVESGYEVQNGRMNIVSKRDGQAPVSDIKQEVAASVTTVSSAGNSHYGQPEMANPRSVILEEETDRLKSYPSNALPPPYLKLKDKIVPPPYIKSKDGKSGVRAEARYDSFESDSSAVNPSMRNRDGVVPRSENARRESDDSNIEDQVGITEKVLPYRNDIPLPRPRSIRRKPSKLSYNRDDLDNSEDVVGKGSSSSRRRDNPRRGSPILFEEEHYQKDEEERRIDKLLLHYSKKPSSYEPERLRRKSKPHASDQIAAEVSETPDYRRAAREVVEGMVPPPSRSLSLPREPAAVMPEVVKNYTRANSFQPDKHVHPKLPDYDDLAARFAAMRGGR</sequence>
<evidence type="ECO:0000313" key="2">
    <source>
        <dbReference type="Proteomes" id="UP000828048"/>
    </source>
</evidence>
<name>A0ACB7Y9I9_9ERIC</name>
<gene>
    <name evidence="1" type="ORF">Vadar_027310</name>
</gene>
<comment type="caution">
    <text evidence="1">The sequence shown here is derived from an EMBL/GenBank/DDBJ whole genome shotgun (WGS) entry which is preliminary data.</text>
</comment>
<protein>
    <submittedName>
        <fullName evidence="1">Uncharacterized protein</fullName>
    </submittedName>
</protein>
<evidence type="ECO:0000313" key="1">
    <source>
        <dbReference type="EMBL" id="KAH7850065.1"/>
    </source>
</evidence>
<proteinExistence type="predicted"/>
<accession>A0ACB7Y9I9</accession>